<evidence type="ECO:0000256" key="1">
    <source>
        <dbReference type="SAM" id="Phobius"/>
    </source>
</evidence>
<keyword evidence="1" id="KW-1133">Transmembrane helix</keyword>
<dbReference type="EMBL" id="PYWC01000045">
    <property type="protein sequence ID" value="PWW75518.1"/>
    <property type="molecule type" value="Genomic_DNA"/>
</dbReference>
<reference evidence="2 3" key="1">
    <citation type="submission" date="2018-03" db="EMBL/GenBank/DDBJ databases">
        <title>Genomes of Pezizomycetes fungi and the evolution of truffles.</title>
        <authorList>
            <person name="Murat C."/>
            <person name="Payen T."/>
            <person name="Noel B."/>
            <person name="Kuo A."/>
            <person name="Martin F.M."/>
        </authorList>
    </citation>
    <scope>NUCLEOTIDE SEQUENCE [LARGE SCALE GENOMIC DNA]</scope>
    <source>
        <strain evidence="2">091103-1</strain>
    </source>
</reference>
<protein>
    <submittedName>
        <fullName evidence="2">Uncharacterized protein</fullName>
    </submittedName>
</protein>
<accession>A0A317SMI1</accession>
<keyword evidence="1" id="KW-0812">Transmembrane</keyword>
<comment type="caution">
    <text evidence="2">The sequence shown here is derived from an EMBL/GenBank/DDBJ whole genome shotgun (WGS) entry which is preliminary data.</text>
</comment>
<dbReference type="AlphaFoldDB" id="A0A317SMI1"/>
<name>A0A317SMI1_9PEZI</name>
<gene>
    <name evidence="2" type="ORF">C7212DRAFT_322505</name>
</gene>
<evidence type="ECO:0000313" key="2">
    <source>
        <dbReference type="EMBL" id="PWW75518.1"/>
    </source>
</evidence>
<feature type="non-terminal residue" evidence="2">
    <location>
        <position position="83"/>
    </location>
</feature>
<sequence>MVLANQVAEAVSPEHVGIIPYPVFCIIMSWAPVTGSFGWKRTSNRKTRLITVRRSKILPAEGIWPAAEPVSRSHRRKRSAGFQ</sequence>
<proteinExistence type="predicted"/>
<evidence type="ECO:0000313" key="3">
    <source>
        <dbReference type="Proteomes" id="UP000246991"/>
    </source>
</evidence>
<feature type="transmembrane region" description="Helical" evidence="1">
    <location>
        <begin position="18"/>
        <end position="39"/>
    </location>
</feature>
<keyword evidence="1" id="KW-0472">Membrane</keyword>
<organism evidence="2 3">
    <name type="scientific">Tuber magnatum</name>
    <name type="common">white Piedmont truffle</name>
    <dbReference type="NCBI Taxonomy" id="42249"/>
    <lineage>
        <taxon>Eukaryota</taxon>
        <taxon>Fungi</taxon>
        <taxon>Dikarya</taxon>
        <taxon>Ascomycota</taxon>
        <taxon>Pezizomycotina</taxon>
        <taxon>Pezizomycetes</taxon>
        <taxon>Pezizales</taxon>
        <taxon>Tuberaceae</taxon>
        <taxon>Tuber</taxon>
    </lineage>
</organism>
<dbReference type="Proteomes" id="UP000246991">
    <property type="component" value="Unassembled WGS sequence"/>
</dbReference>
<keyword evidence="3" id="KW-1185">Reference proteome</keyword>